<keyword evidence="2" id="KW-1185">Reference proteome</keyword>
<comment type="caution">
    <text evidence="1">The sequence shown here is derived from an EMBL/GenBank/DDBJ whole genome shotgun (WGS) entry which is preliminary data.</text>
</comment>
<dbReference type="EMBL" id="JAPDGR010001776">
    <property type="protein sequence ID" value="KAJ2979706.1"/>
    <property type="molecule type" value="Genomic_DNA"/>
</dbReference>
<proteinExistence type="predicted"/>
<evidence type="ECO:0000313" key="1">
    <source>
        <dbReference type="EMBL" id="KAJ2979706.1"/>
    </source>
</evidence>
<organism evidence="1 2">
    <name type="scientific">Xylaria curta</name>
    <dbReference type="NCBI Taxonomy" id="42375"/>
    <lineage>
        <taxon>Eukaryota</taxon>
        <taxon>Fungi</taxon>
        <taxon>Dikarya</taxon>
        <taxon>Ascomycota</taxon>
        <taxon>Pezizomycotina</taxon>
        <taxon>Sordariomycetes</taxon>
        <taxon>Xylariomycetidae</taxon>
        <taxon>Xylariales</taxon>
        <taxon>Xylariaceae</taxon>
        <taxon>Xylaria</taxon>
    </lineage>
</organism>
<accession>A0ACC1NMG1</accession>
<name>A0ACC1NMG1_9PEZI</name>
<sequence>MSVWGYIISRPLEELRIIAQWSAAVLGESRVFRSVPNLKESLERIEEYVMVSTRLALCLFPAWAIGQSNVKWITVKDGPAPSFSLASPSISYQFHVDPLTLDLIHDHWGGYAAEAVPQFGGNMNGWAGFYTFRQREFPDSGRGDFRTPAIHIQHASGDTVSAFLYKSYEVKAGKPSLPGLPATYGAEEDVSTLIVHLHDEVSAISADLYYSIFPQHNAIARSFRLINKGNSTATVLRASSWSIDTPNEELDLIDLQGDWAMEAQLNRRSVGYGEQGFRSTAGYSSHFHNPFFALAPPSTTESQGWATGYSLIYTGSFAANVERWSAGWVRVLLGMNPLHLSWPLKPGDTFISPEVVSAYSDKGFSGMSQSLHSLFKNQLSRSNHTKETRPPLLNSWEGLGFKYNHTSMVELAQGAADLGCTLFVNDDAWFGTDYPRDNDTLGLGDWTPQQKKFPEGLGPYVEDVNAITVANSSRKLTFGLWVEPEMVNPGSELYEAHPDWILHARTHNRTLVRNQLVLNLGLPEVQDYIIGTIEKILDSANIKYIKWDNNRGQHELSSPSANHAYILGMYRVIDNLTTGAPRDPMGGLRSWTSDNTDGLDRLQIQFGTSYAYPPSAMGCHVSAVPNGQVGRTTPLAFRSAVASMCGSRSTPLVINGDFYRLALPDKSNWPAAMFALPDASAGVLFAFQVRFMIQPVPPPLKLKGLDPSAKYKVAGKVNGAEYEATFSGSTLMNTGLHLRWPKGDYESVILKLERL</sequence>
<evidence type="ECO:0000313" key="2">
    <source>
        <dbReference type="Proteomes" id="UP001143856"/>
    </source>
</evidence>
<dbReference type="Proteomes" id="UP001143856">
    <property type="component" value="Unassembled WGS sequence"/>
</dbReference>
<gene>
    <name evidence="1" type="ORF">NUW58_g7134</name>
</gene>
<reference evidence="1" key="1">
    <citation type="submission" date="2022-10" db="EMBL/GenBank/DDBJ databases">
        <title>Genome Sequence of Xylaria curta.</title>
        <authorList>
            <person name="Buettner E."/>
        </authorList>
    </citation>
    <scope>NUCLEOTIDE SEQUENCE</scope>
    <source>
        <strain evidence="1">Babe10</strain>
    </source>
</reference>
<protein>
    <submittedName>
        <fullName evidence="1">Uncharacterized protein</fullName>
    </submittedName>
</protein>